<name>A0AAV0VN67_9HEMI</name>
<proteinExistence type="predicted"/>
<evidence type="ECO:0000313" key="2">
    <source>
        <dbReference type="Proteomes" id="UP001160148"/>
    </source>
</evidence>
<dbReference type="EMBL" id="CARXXK010000001">
    <property type="protein sequence ID" value="CAI6345696.1"/>
    <property type="molecule type" value="Genomic_DNA"/>
</dbReference>
<evidence type="ECO:0000313" key="1">
    <source>
        <dbReference type="EMBL" id="CAI6345696.1"/>
    </source>
</evidence>
<comment type="caution">
    <text evidence="1">The sequence shown here is derived from an EMBL/GenBank/DDBJ whole genome shotgun (WGS) entry which is preliminary data.</text>
</comment>
<dbReference type="Proteomes" id="UP001160148">
    <property type="component" value="Unassembled WGS sequence"/>
</dbReference>
<keyword evidence="2" id="KW-1185">Reference proteome</keyword>
<organism evidence="1 2">
    <name type="scientific">Macrosiphum euphorbiae</name>
    <name type="common">potato aphid</name>
    <dbReference type="NCBI Taxonomy" id="13131"/>
    <lineage>
        <taxon>Eukaryota</taxon>
        <taxon>Metazoa</taxon>
        <taxon>Ecdysozoa</taxon>
        <taxon>Arthropoda</taxon>
        <taxon>Hexapoda</taxon>
        <taxon>Insecta</taxon>
        <taxon>Pterygota</taxon>
        <taxon>Neoptera</taxon>
        <taxon>Paraneoptera</taxon>
        <taxon>Hemiptera</taxon>
        <taxon>Sternorrhyncha</taxon>
        <taxon>Aphidomorpha</taxon>
        <taxon>Aphidoidea</taxon>
        <taxon>Aphididae</taxon>
        <taxon>Macrosiphini</taxon>
        <taxon>Macrosiphum</taxon>
    </lineage>
</organism>
<gene>
    <name evidence="1" type="ORF">MEUPH1_LOCUS2678</name>
</gene>
<protein>
    <submittedName>
        <fullName evidence="1">Uncharacterized protein</fullName>
    </submittedName>
</protein>
<sequence>MDNTIQVSDEFILKMNNEIQKRIDESSEDLEIEMIQSKFEVKRVTKKRKMANYESNNEPIVEEKKFTIEIYNRVLDTIIESMNNDNK</sequence>
<accession>A0AAV0VN67</accession>
<dbReference type="AlphaFoldDB" id="A0AAV0VN67"/>
<reference evidence="1 2" key="1">
    <citation type="submission" date="2023-01" db="EMBL/GenBank/DDBJ databases">
        <authorList>
            <person name="Whitehead M."/>
        </authorList>
    </citation>
    <scope>NUCLEOTIDE SEQUENCE [LARGE SCALE GENOMIC DNA]</scope>
</reference>